<organism evidence="7 8">
    <name type="scientific">Biomphalaria glabrata</name>
    <name type="common">Bloodfluke planorb</name>
    <name type="synonym">Freshwater snail</name>
    <dbReference type="NCBI Taxonomy" id="6526"/>
    <lineage>
        <taxon>Eukaryota</taxon>
        <taxon>Metazoa</taxon>
        <taxon>Spiralia</taxon>
        <taxon>Lophotrochozoa</taxon>
        <taxon>Mollusca</taxon>
        <taxon>Gastropoda</taxon>
        <taxon>Heterobranchia</taxon>
        <taxon>Euthyneura</taxon>
        <taxon>Panpulmonata</taxon>
        <taxon>Hygrophila</taxon>
        <taxon>Lymnaeoidea</taxon>
        <taxon>Planorbidae</taxon>
        <taxon>Biomphalaria</taxon>
    </lineage>
</organism>
<comment type="subcellular location">
    <subcellularLocation>
        <location evidence="1">Membrane</location>
    </subcellularLocation>
</comment>
<dbReference type="PRINTS" id="PR00237">
    <property type="entry name" value="GPCRRHODOPSN"/>
</dbReference>
<dbReference type="InterPro" id="IPR052954">
    <property type="entry name" value="GPCR-Ligand_Int"/>
</dbReference>
<dbReference type="SUPFAM" id="SSF81321">
    <property type="entry name" value="Family A G protein-coupled receptor-like"/>
    <property type="match status" value="1"/>
</dbReference>
<keyword evidence="3 5" id="KW-1133">Transmembrane helix</keyword>
<dbReference type="OrthoDB" id="6286925at2759"/>
<gene>
    <name evidence="8" type="primary">LOC129921803</name>
</gene>
<accession>A0A9W2YD88</accession>
<keyword evidence="2 5" id="KW-0812">Transmembrane</keyword>
<dbReference type="Gene3D" id="1.20.1070.10">
    <property type="entry name" value="Rhodopsin 7-helix transmembrane proteins"/>
    <property type="match status" value="1"/>
</dbReference>
<protein>
    <submittedName>
        <fullName evidence="8">Probable G-protein coupled receptor B0563.6</fullName>
    </submittedName>
</protein>
<dbReference type="Pfam" id="PF00001">
    <property type="entry name" value="7tm_1"/>
    <property type="match status" value="1"/>
</dbReference>
<feature type="transmembrane region" description="Helical" evidence="5">
    <location>
        <begin position="65"/>
        <end position="85"/>
    </location>
</feature>
<feature type="transmembrane region" description="Helical" evidence="5">
    <location>
        <begin position="105"/>
        <end position="128"/>
    </location>
</feature>
<evidence type="ECO:0000256" key="5">
    <source>
        <dbReference type="SAM" id="Phobius"/>
    </source>
</evidence>
<dbReference type="GO" id="GO:0016020">
    <property type="term" value="C:membrane"/>
    <property type="evidence" value="ECO:0007669"/>
    <property type="project" value="UniProtKB-SubCell"/>
</dbReference>
<evidence type="ECO:0000313" key="7">
    <source>
        <dbReference type="Proteomes" id="UP001165740"/>
    </source>
</evidence>
<evidence type="ECO:0000256" key="1">
    <source>
        <dbReference type="ARBA" id="ARBA00004370"/>
    </source>
</evidence>
<evidence type="ECO:0000256" key="3">
    <source>
        <dbReference type="ARBA" id="ARBA00022989"/>
    </source>
</evidence>
<proteinExistence type="predicted"/>
<feature type="transmembrane region" description="Helical" evidence="5">
    <location>
        <begin position="149"/>
        <end position="171"/>
    </location>
</feature>
<dbReference type="InterPro" id="IPR017452">
    <property type="entry name" value="GPCR_Rhodpsn_7TM"/>
</dbReference>
<dbReference type="GO" id="GO:0004930">
    <property type="term" value="F:G protein-coupled receptor activity"/>
    <property type="evidence" value="ECO:0007669"/>
    <property type="project" value="InterPro"/>
</dbReference>
<reference evidence="8" key="1">
    <citation type="submission" date="2025-08" db="UniProtKB">
        <authorList>
            <consortium name="RefSeq"/>
        </authorList>
    </citation>
    <scope>IDENTIFICATION</scope>
</reference>
<dbReference type="GeneID" id="129921803"/>
<feature type="domain" description="G-protein coupled receptors family 1 profile" evidence="6">
    <location>
        <begin position="45"/>
        <end position="317"/>
    </location>
</feature>
<dbReference type="PROSITE" id="PS50262">
    <property type="entry name" value="G_PROTEIN_RECEP_F1_2"/>
    <property type="match status" value="1"/>
</dbReference>
<feature type="transmembrane region" description="Helical" evidence="5">
    <location>
        <begin position="28"/>
        <end position="53"/>
    </location>
</feature>
<evidence type="ECO:0000256" key="4">
    <source>
        <dbReference type="ARBA" id="ARBA00023136"/>
    </source>
</evidence>
<name>A0A9W2YD88_BIOGL</name>
<keyword evidence="8" id="KW-0675">Receptor</keyword>
<dbReference type="PANTHER" id="PTHR46641:SF2">
    <property type="entry name" value="FMRFAMIDE RECEPTOR"/>
    <property type="match status" value="1"/>
</dbReference>
<dbReference type="InterPro" id="IPR000276">
    <property type="entry name" value="GPCR_Rhodpsn"/>
</dbReference>
<feature type="transmembrane region" description="Helical" evidence="5">
    <location>
        <begin position="303"/>
        <end position="320"/>
    </location>
</feature>
<dbReference type="OMA" id="NCITMIK"/>
<keyword evidence="4 5" id="KW-0472">Membrane</keyword>
<evidence type="ECO:0000256" key="2">
    <source>
        <dbReference type="ARBA" id="ARBA00022692"/>
    </source>
</evidence>
<dbReference type="AlphaFoldDB" id="A0A9W2YD88"/>
<feature type="transmembrane region" description="Helical" evidence="5">
    <location>
        <begin position="202"/>
        <end position="229"/>
    </location>
</feature>
<evidence type="ECO:0000259" key="6">
    <source>
        <dbReference type="PROSITE" id="PS50262"/>
    </source>
</evidence>
<dbReference type="RefSeq" id="XP_055860712.1">
    <property type="nucleotide sequence ID" value="XM_056004737.1"/>
</dbReference>
<dbReference type="PANTHER" id="PTHR46641">
    <property type="entry name" value="FMRFAMIDE RECEPTOR-RELATED"/>
    <property type="match status" value="1"/>
</dbReference>
<dbReference type="Proteomes" id="UP001165740">
    <property type="component" value="Chromosome 11"/>
</dbReference>
<feature type="transmembrane region" description="Helical" evidence="5">
    <location>
        <begin position="258"/>
        <end position="283"/>
    </location>
</feature>
<sequence length="336" mass="38957">MNTTQDHTKMTTEHLLDVSDTVYIAFDLILNCFMSLLLAMLGFVGNILNICVLSQQGMRDTTNLLLLYLAVSDLIFSFLTIVYRIPNVVFYFDKHLSVSLKDCYFQILDSIKLLSLFCSTYFITMLSVERMFAVCFPFQVSRIVTRFRIKITAVCITVILFIFLSPMYGFAYLDTGVVDNVTEIWRYGTPFYFDNYSFFSTFYLSIFINVYSMGIPIIIITSCTIMTIIKVKTSYQTIQCMPDTVRVKRVQEIRSVKISLFWSTFLILFVIVPPGIIETLLFTRYSDLRLTLKSVELLISSEQMIYVLNSSFNFIVYVITSPKFAKTVKRKLCDWK</sequence>
<keyword evidence="7" id="KW-1185">Reference proteome</keyword>
<evidence type="ECO:0000313" key="8">
    <source>
        <dbReference type="RefSeq" id="XP_055860712.1"/>
    </source>
</evidence>